<feature type="region of interest" description="Disordered" evidence="1">
    <location>
        <begin position="1"/>
        <end position="54"/>
    </location>
</feature>
<evidence type="ECO:0000313" key="3">
    <source>
        <dbReference type="Proteomes" id="UP000614601"/>
    </source>
</evidence>
<reference evidence="2" key="1">
    <citation type="submission" date="2020-09" db="EMBL/GenBank/DDBJ databases">
        <authorList>
            <person name="Kikuchi T."/>
        </authorList>
    </citation>
    <scope>NUCLEOTIDE SEQUENCE</scope>
    <source>
        <strain evidence="2">SH1</strain>
    </source>
</reference>
<protein>
    <submittedName>
        <fullName evidence="2">Uncharacterized protein</fullName>
    </submittedName>
</protein>
<evidence type="ECO:0000313" key="2">
    <source>
        <dbReference type="EMBL" id="CAD5216643.1"/>
    </source>
</evidence>
<feature type="compositionally biased region" description="Polar residues" evidence="1">
    <location>
        <begin position="44"/>
        <end position="54"/>
    </location>
</feature>
<evidence type="ECO:0000256" key="1">
    <source>
        <dbReference type="SAM" id="MobiDB-lite"/>
    </source>
</evidence>
<dbReference type="EMBL" id="CAJFCW020000003">
    <property type="protein sequence ID" value="CAG9106338.1"/>
    <property type="molecule type" value="Genomic_DNA"/>
</dbReference>
<name>A0A811KK89_9BILA</name>
<organism evidence="2 3">
    <name type="scientific">Bursaphelenchus okinawaensis</name>
    <dbReference type="NCBI Taxonomy" id="465554"/>
    <lineage>
        <taxon>Eukaryota</taxon>
        <taxon>Metazoa</taxon>
        <taxon>Ecdysozoa</taxon>
        <taxon>Nematoda</taxon>
        <taxon>Chromadorea</taxon>
        <taxon>Rhabditida</taxon>
        <taxon>Tylenchina</taxon>
        <taxon>Tylenchomorpha</taxon>
        <taxon>Aphelenchoidea</taxon>
        <taxon>Aphelenchoididae</taxon>
        <taxon>Bursaphelenchus</taxon>
    </lineage>
</organism>
<keyword evidence="3" id="KW-1185">Reference proteome</keyword>
<dbReference type="AlphaFoldDB" id="A0A811KK89"/>
<dbReference type="Proteomes" id="UP000614601">
    <property type="component" value="Unassembled WGS sequence"/>
</dbReference>
<dbReference type="EMBL" id="CAJFDH010000003">
    <property type="protein sequence ID" value="CAD5216643.1"/>
    <property type="molecule type" value="Genomic_DNA"/>
</dbReference>
<gene>
    <name evidence="2" type="ORF">BOKJ2_LOCUS6690</name>
</gene>
<proteinExistence type="predicted"/>
<accession>A0A811KK89</accession>
<sequence>MELTPPPSSDWLLSSFGLDNSSDTGSKGSSSEDQRSKSVDCSADKSNVNGTLSTAFGIKDDNKENIVKSVIVKKLKTMLYKKNKKTKRS</sequence>
<comment type="caution">
    <text evidence="2">The sequence shown here is derived from an EMBL/GenBank/DDBJ whole genome shotgun (WGS) entry which is preliminary data.</text>
</comment>
<dbReference type="Proteomes" id="UP000783686">
    <property type="component" value="Unassembled WGS sequence"/>
</dbReference>